<evidence type="ECO:0000313" key="1">
    <source>
        <dbReference type="EMBL" id="KAK9873519.1"/>
    </source>
</evidence>
<dbReference type="AlphaFoldDB" id="A0AAW1TYT1"/>
<reference evidence="1 2" key="1">
    <citation type="submission" date="2023-03" db="EMBL/GenBank/DDBJ databases">
        <title>Genome insight into feeding habits of ladybird beetles.</title>
        <authorList>
            <person name="Li H.-S."/>
            <person name="Huang Y.-H."/>
            <person name="Pang H."/>
        </authorList>
    </citation>
    <scope>NUCLEOTIDE SEQUENCE [LARGE SCALE GENOMIC DNA]</scope>
    <source>
        <strain evidence="1">SYSU_2023b</strain>
        <tissue evidence="1">Whole body</tissue>
    </source>
</reference>
<comment type="caution">
    <text evidence="1">The sequence shown here is derived from an EMBL/GenBank/DDBJ whole genome shotgun (WGS) entry which is preliminary data.</text>
</comment>
<protein>
    <submittedName>
        <fullName evidence="1">Uncharacterized protein</fullName>
    </submittedName>
</protein>
<organism evidence="1 2">
    <name type="scientific">Henosepilachna vigintioctopunctata</name>
    <dbReference type="NCBI Taxonomy" id="420089"/>
    <lineage>
        <taxon>Eukaryota</taxon>
        <taxon>Metazoa</taxon>
        <taxon>Ecdysozoa</taxon>
        <taxon>Arthropoda</taxon>
        <taxon>Hexapoda</taxon>
        <taxon>Insecta</taxon>
        <taxon>Pterygota</taxon>
        <taxon>Neoptera</taxon>
        <taxon>Endopterygota</taxon>
        <taxon>Coleoptera</taxon>
        <taxon>Polyphaga</taxon>
        <taxon>Cucujiformia</taxon>
        <taxon>Coccinelloidea</taxon>
        <taxon>Coccinellidae</taxon>
        <taxon>Epilachninae</taxon>
        <taxon>Epilachnini</taxon>
        <taxon>Henosepilachna</taxon>
    </lineage>
</organism>
<name>A0AAW1TYT1_9CUCU</name>
<dbReference type="Proteomes" id="UP001431783">
    <property type="component" value="Unassembled WGS sequence"/>
</dbReference>
<evidence type="ECO:0000313" key="2">
    <source>
        <dbReference type="Proteomes" id="UP001431783"/>
    </source>
</evidence>
<keyword evidence="2" id="KW-1185">Reference proteome</keyword>
<dbReference type="EMBL" id="JARQZJ010000021">
    <property type="protein sequence ID" value="KAK9873519.1"/>
    <property type="molecule type" value="Genomic_DNA"/>
</dbReference>
<gene>
    <name evidence="1" type="ORF">WA026_022931</name>
</gene>
<accession>A0AAW1TYT1</accession>
<sequence>MLYGEKSKKSNTNILYNLENRNDSDINDIDIVDSDAEYTEDDKSVANEIEFDSDDELPLSEIRKVIVNQQARVWYVERDNSLAGNAPAFIASLKFIYRVILLLPV</sequence>
<proteinExistence type="predicted"/>